<evidence type="ECO:0000256" key="5">
    <source>
        <dbReference type="ARBA" id="ARBA00022741"/>
    </source>
</evidence>
<dbReference type="Pfam" id="PF07536">
    <property type="entry name" value="HWE_HK"/>
    <property type="match status" value="1"/>
</dbReference>
<protein>
    <recommendedName>
        <fullName evidence="2">histidine kinase</fullName>
        <ecNumber evidence="2">2.7.13.3</ecNumber>
    </recommendedName>
</protein>
<dbReference type="GO" id="GO:0004673">
    <property type="term" value="F:protein histidine kinase activity"/>
    <property type="evidence" value="ECO:0007669"/>
    <property type="project" value="UniProtKB-EC"/>
</dbReference>
<dbReference type="InterPro" id="IPR011102">
    <property type="entry name" value="Sig_transdc_His_kinase_HWE"/>
</dbReference>
<comment type="catalytic activity">
    <reaction evidence="1">
        <text>ATP + protein L-histidine = ADP + protein N-phospho-L-histidine.</text>
        <dbReference type="EC" id="2.7.13.3"/>
    </reaction>
</comment>
<dbReference type="KEGG" id="mros:EHO51_19775"/>
<dbReference type="GO" id="GO:0005524">
    <property type="term" value="F:ATP binding"/>
    <property type="evidence" value="ECO:0007669"/>
    <property type="project" value="UniProtKB-KW"/>
</dbReference>
<accession>A0A3G8MCZ2</accession>
<dbReference type="SUPFAM" id="SSF52172">
    <property type="entry name" value="CheY-like"/>
    <property type="match status" value="2"/>
</dbReference>
<dbReference type="AlphaFoldDB" id="A0A3G8MCZ2"/>
<keyword evidence="10" id="KW-0614">Plasmid</keyword>
<dbReference type="Proteomes" id="UP000273982">
    <property type="component" value="Plasmid pGW6_2"/>
</dbReference>
<feature type="domain" description="Response regulatory" evidence="9">
    <location>
        <begin position="14"/>
        <end position="131"/>
    </location>
</feature>
<keyword evidence="7" id="KW-0067">ATP-binding</keyword>
<evidence type="ECO:0000256" key="7">
    <source>
        <dbReference type="ARBA" id="ARBA00022840"/>
    </source>
</evidence>
<keyword evidence="5" id="KW-0547">Nucleotide-binding</keyword>
<evidence type="ECO:0000259" key="9">
    <source>
        <dbReference type="PROSITE" id="PS50110"/>
    </source>
</evidence>
<reference evidence="10 11" key="1">
    <citation type="submission" date="2018-11" db="EMBL/GenBank/DDBJ databases">
        <title>Genome squencing of methanotrophic bacteria isolated from alkaline groundwater in Korea.</title>
        <authorList>
            <person name="Nguyen L.N."/>
        </authorList>
    </citation>
    <scope>NUCLEOTIDE SEQUENCE [LARGE SCALE GENOMIC DNA]</scope>
    <source>
        <strain evidence="10 11">GW6</strain>
        <plasmid evidence="11">pgw6_2</plasmid>
    </source>
</reference>
<evidence type="ECO:0000256" key="4">
    <source>
        <dbReference type="ARBA" id="ARBA00022679"/>
    </source>
</evidence>
<evidence type="ECO:0000256" key="3">
    <source>
        <dbReference type="ARBA" id="ARBA00022553"/>
    </source>
</evidence>
<dbReference type="EMBL" id="CP034088">
    <property type="protein sequence ID" value="AZG79050.1"/>
    <property type="molecule type" value="Genomic_DNA"/>
</dbReference>
<feature type="modified residue" description="4-aspartylphosphate" evidence="8">
    <location>
        <position position="427"/>
    </location>
</feature>
<geneLocation type="plasmid" evidence="11">
    <name>pgw6_2</name>
</geneLocation>
<dbReference type="GO" id="GO:0000160">
    <property type="term" value="P:phosphorelay signal transduction system"/>
    <property type="evidence" value="ECO:0007669"/>
    <property type="project" value="InterPro"/>
</dbReference>
<evidence type="ECO:0000313" key="10">
    <source>
        <dbReference type="EMBL" id="AZG79050.1"/>
    </source>
</evidence>
<dbReference type="EC" id="2.7.13.3" evidence="2"/>
<keyword evidence="6" id="KW-0418">Kinase</keyword>
<keyword evidence="4" id="KW-0808">Transferase</keyword>
<dbReference type="SMART" id="SM00911">
    <property type="entry name" value="HWE_HK"/>
    <property type="match status" value="1"/>
</dbReference>
<dbReference type="Pfam" id="PF00072">
    <property type="entry name" value="Response_reg"/>
    <property type="match status" value="2"/>
</dbReference>
<evidence type="ECO:0000256" key="8">
    <source>
        <dbReference type="PROSITE-ProRule" id="PRU00169"/>
    </source>
</evidence>
<name>A0A3G8MCZ2_9HYPH</name>
<sequence>MTEADSFADEGKVNILLVDDQPAKLLSYEIILNELGHNLLKANSATEAFKLLLENQVAVILVDVCMPDLDGFELAQMIRDHPRFTDTAIIFVSAINVTEMDSLRGYELGAVDYVSVPVVPNILRAKVRVFVDLHIKTQALARMNSELEQRVAERTAELETAIARQELLAHEVDHRARNALAVIQSIVALTPADDGLYFASAVRGRIHAMATAHNLLSESRWSGANLLNLVKEELAPYAQSSIKIAGEAVSIAPSIAQSLALVLHELATNAAKYGALKDSEGSLSVSWQLSDERLELKWREEGNADVVPPSRAGFGSKVIETSITGQLQGQIEREWKASGLVCLIRIPSEHFLVSGPSRGASEDKRRRQGDAPHVRGRSILVVEDEAMVAMMTCHVIEDLGAKVIGPFGRVEEARKALSEYLDAAVLDVNLDGELVYELADELRNRGKPIIFVTGYHAAAIAQEFGDVPVLTKPIEPDELAAALAELFVE</sequence>
<dbReference type="InterPro" id="IPR011006">
    <property type="entry name" value="CheY-like_superfamily"/>
</dbReference>
<evidence type="ECO:0000256" key="1">
    <source>
        <dbReference type="ARBA" id="ARBA00000085"/>
    </source>
</evidence>
<dbReference type="RefSeq" id="WP_124740553.1">
    <property type="nucleotide sequence ID" value="NZ_CP034088.1"/>
</dbReference>
<dbReference type="Gene3D" id="3.40.50.2300">
    <property type="match status" value="2"/>
</dbReference>
<dbReference type="PANTHER" id="PTHR41523">
    <property type="entry name" value="TWO-COMPONENT SYSTEM SENSOR PROTEIN"/>
    <property type="match status" value="1"/>
</dbReference>
<feature type="domain" description="Response regulatory" evidence="9">
    <location>
        <begin position="378"/>
        <end position="487"/>
    </location>
</feature>
<dbReference type="Gene3D" id="3.30.565.10">
    <property type="entry name" value="Histidine kinase-like ATPase, C-terminal domain"/>
    <property type="match status" value="1"/>
</dbReference>
<organism evidence="10 11">
    <name type="scientific">Methylocystis rosea</name>
    <dbReference type="NCBI Taxonomy" id="173366"/>
    <lineage>
        <taxon>Bacteria</taxon>
        <taxon>Pseudomonadati</taxon>
        <taxon>Pseudomonadota</taxon>
        <taxon>Alphaproteobacteria</taxon>
        <taxon>Hyphomicrobiales</taxon>
        <taxon>Methylocystaceae</taxon>
        <taxon>Methylocystis</taxon>
    </lineage>
</organism>
<proteinExistence type="predicted"/>
<dbReference type="SMART" id="SM00448">
    <property type="entry name" value="REC"/>
    <property type="match status" value="2"/>
</dbReference>
<evidence type="ECO:0000256" key="2">
    <source>
        <dbReference type="ARBA" id="ARBA00012438"/>
    </source>
</evidence>
<feature type="modified residue" description="4-aspartylphosphate" evidence="8">
    <location>
        <position position="63"/>
    </location>
</feature>
<dbReference type="PROSITE" id="PS50110">
    <property type="entry name" value="RESPONSE_REGULATORY"/>
    <property type="match status" value="2"/>
</dbReference>
<gene>
    <name evidence="10" type="ORF">EHO51_19775</name>
</gene>
<dbReference type="InterPro" id="IPR036890">
    <property type="entry name" value="HATPase_C_sf"/>
</dbReference>
<dbReference type="PANTHER" id="PTHR41523:SF8">
    <property type="entry name" value="ETHYLENE RESPONSE SENSOR PROTEIN"/>
    <property type="match status" value="1"/>
</dbReference>
<dbReference type="InterPro" id="IPR001789">
    <property type="entry name" value="Sig_transdc_resp-reg_receiver"/>
</dbReference>
<evidence type="ECO:0000313" key="11">
    <source>
        <dbReference type="Proteomes" id="UP000273982"/>
    </source>
</evidence>
<keyword evidence="3 8" id="KW-0597">Phosphoprotein</keyword>
<evidence type="ECO:0000256" key="6">
    <source>
        <dbReference type="ARBA" id="ARBA00022777"/>
    </source>
</evidence>